<evidence type="ECO:0000256" key="1">
    <source>
        <dbReference type="SAM" id="SignalP"/>
    </source>
</evidence>
<feature type="signal peptide" evidence="1">
    <location>
        <begin position="1"/>
        <end position="23"/>
    </location>
</feature>
<organism evidence="2 3">
    <name type="scientific">Streptomyces boluensis</name>
    <dbReference type="NCBI Taxonomy" id="1775135"/>
    <lineage>
        <taxon>Bacteria</taxon>
        <taxon>Bacillati</taxon>
        <taxon>Actinomycetota</taxon>
        <taxon>Actinomycetes</taxon>
        <taxon>Kitasatosporales</taxon>
        <taxon>Streptomycetaceae</taxon>
        <taxon>Streptomyces</taxon>
    </lineage>
</organism>
<evidence type="ECO:0000313" key="2">
    <source>
        <dbReference type="EMBL" id="NBE49837.1"/>
    </source>
</evidence>
<dbReference type="Proteomes" id="UP000598297">
    <property type="component" value="Unassembled WGS sequence"/>
</dbReference>
<dbReference type="EMBL" id="JAAAHS010000001">
    <property type="protein sequence ID" value="NBE49837.1"/>
    <property type="molecule type" value="Genomic_DNA"/>
</dbReference>
<reference evidence="2" key="1">
    <citation type="submission" date="2020-01" db="EMBL/GenBank/DDBJ databases">
        <title>Whole-genome analyses of novel actinobacteria.</title>
        <authorList>
            <person name="Sahin N."/>
        </authorList>
    </citation>
    <scope>NUCLEOTIDE SEQUENCE</scope>
    <source>
        <strain evidence="2">YC537</strain>
    </source>
</reference>
<comment type="caution">
    <text evidence="2">The sequence shown here is derived from an EMBL/GenBank/DDBJ whole genome shotgun (WGS) entry which is preliminary data.</text>
</comment>
<evidence type="ECO:0000313" key="3">
    <source>
        <dbReference type="Proteomes" id="UP000598297"/>
    </source>
</evidence>
<keyword evidence="3" id="KW-1185">Reference proteome</keyword>
<proteinExistence type="predicted"/>
<protein>
    <submittedName>
        <fullName evidence="2">Uncharacterized protein</fullName>
    </submittedName>
</protein>
<dbReference type="AlphaFoldDB" id="A0A964XJM1"/>
<accession>A0A964XJM1</accession>
<gene>
    <name evidence="2" type="ORF">GUY60_00025</name>
</gene>
<sequence length="139" mass="14043">MRKKIAVAAISVAMLGMAGVGNAASQGDASTARKVPIDPSIGVPHLVRGQVSTIPAPSGGYPGRAVSVAECPDGEVLTGGGANVTAGSSRADLYQLTSSQPISGQKWWAFATNMDSGNSGTLHSYAICAKVISVHTFSN</sequence>
<name>A0A964XJM1_9ACTN</name>
<feature type="chain" id="PRO_5037375000" evidence="1">
    <location>
        <begin position="24"/>
        <end position="139"/>
    </location>
</feature>
<keyword evidence="1" id="KW-0732">Signal</keyword>